<dbReference type="SUPFAM" id="SSF53062">
    <property type="entry name" value="PTS system fructose IIA component-like"/>
    <property type="match status" value="1"/>
</dbReference>
<evidence type="ECO:0000313" key="3">
    <source>
        <dbReference type="EMBL" id="MEK9501201.1"/>
    </source>
</evidence>
<keyword evidence="4" id="KW-1185">Reference proteome</keyword>
<protein>
    <recommendedName>
        <fullName evidence="2">PTS EIIA type-4 domain-containing protein</fullName>
    </recommendedName>
</protein>
<evidence type="ECO:0000313" key="4">
    <source>
        <dbReference type="Proteomes" id="UP001484239"/>
    </source>
</evidence>
<organism evidence="3 4">
    <name type="scientific">Gaopeijia maritima</name>
    <dbReference type="NCBI Taxonomy" id="3119007"/>
    <lineage>
        <taxon>Bacteria</taxon>
        <taxon>Pseudomonadati</taxon>
        <taxon>Gemmatimonadota</taxon>
        <taxon>Longimicrobiia</taxon>
        <taxon>Gaopeijiales</taxon>
        <taxon>Gaopeijiaceae</taxon>
        <taxon>Gaopeijia</taxon>
    </lineage>
</organism>
<dbReference type="Proteomes" id="UP001484239">
    <property type="component" value="Unassembled WGS sequence"/>
</dbReference>
<dbReference type="PANTHER" id="PTHR33799">
    <property type="entry name" value="PTS PERMEASE-RELATED-RELATED"/>
    <property type="match status" value="1"/>
</dbReference>
<comment type="caution">
    <text evidence="3">The sequence shown here is derived from an EMBL/GenBank/DDBJ whole genome shotgun (WGS) entry which is preliminary data.</text>
</comment>
<feature type="domain" description="PTS EIIA type-4" evidence="2">
    <location>
        <begin position="1"/>
        <end position="113"/>
    </location>
</feature>
<keyword evidence="1" id="KW-0808">Transferase</keyword>
<evidence type="ECO:0000259" key="2">
    <source>
        <dbReference type="PROSITE" id="PS51096"/>
    </source>
</evidence>
<dbReference type="InterPro" id="IPR051471">
    <property type="entry name" value="Bacterial_PTS_sugar_comp"/>
</dbReference>
<dbReference type="InterPro" id="IPR004701">
    <property type="entry name" value="PTS_EIIA_man-typ"/>
</dbReference>
<dbReference type="Gene3D" id="3.40.50.510">
    <property type="entry name" value="Phosphotransferase system, mannose-type IIA component"/>
    <property type="match status" value="1"/>
</dbReference>
<dbReference type="Pfam" id="PF03610">
    <property type="entry name" value="EIIA-man"/>
    <property type="match status" value="1"/>
</dbReference>
<dbReference type="PROSITE" id="PS51096">
    <property type="entry name" value="PTS_EIIA_TYPE_4"/>
    <property type="match status" value="1"/>
</dbReference>
<name>A0ABU9E9J1_9BACT</name>
<reference evidence="3 4" key="1">
    <citation type="submission" date="2024-02" db="EMBL/GenBank/DDBJ databases">
        <title>A novel Gemmatimonadota bacterium.</title>
        <authorList>
            <person name="Du Z.-J."/>
            <person name="Ye Y.-Q."/>
        </authorList>
    </citation>
    <scope>NUCLEOTIDE SEQUENCE [LARGE SCALE GENOMIC DNA]</scope>
    <source>
        <strain evidence="3 4">DH-20</strain>
    </source>
</reference>
<gene>
    <name evidence="3" type="ORF">WI372_09440</name>
</gene>
<accession>A0ABU9E9J1</accession>
<dbReference type="EMBL" id="JBBHLI010000004">
    <property type="protein sequence ID" value="MEK9501201.1"/>
    <property type="molecule type" value="Genomic_DNA"/>
</dbReference>
<sequence>MTHGAMAQGMVDAVRRISGAPDDALVALSNDGCSPEVLRDAIGGALGEGPVIVFTDLGAGSCTLAARLSCADRDRVAVISGVNLPMLLDFVFHRSLPVAELAERLAEKGREGVRILTAPKAHVDRPVPG</sequence>
<dbReference type="RefSeq" id="WP_405277335.1">
    <property type="nucleotide sequence ID" value="NZ_JBBHLK010000003.1"/>
</dbReference>
<dbReference type="InterPro" id="IPR036662">
    <property type="entry name" value="PTS_EIIA_man-typ_sf"/>
</dbReference>
<proteinExistence type="predicted"/>
<evidence type="ECO:0000256" key="1">
    <source>
        <dbReference type="ARBA" id="ARBA00022679"/>
    </source>
</evidence>
<dbReference type="PANTHER" id="PTHR33799:SF1">
    <property type="entry name" value="PTS SYSTEM MANNOSE-SPECIFIC EIIAB COMPONENT-RELATED"/>
    <property type="match status" value="1"/>
</dbReference>